<dbReference type="KEGG" id="cput:CONPUDRAFT_152516"/>
<sequence length="568" mass="64361">MHRCLEIAEIFDLVVSYLDQKSSLTSLARVSRSFNEPAINALYADLDNWFEFLMFLPRDLWSFGRTVTGSWLPTQILFFNRDLTEDEWLLFMARAAKVRTIGTPVVDEGYRKLGAWNTFTYDPPPNIIDGQRLVVADVSVTDSLMKCPRSLLFPNLRALTLGDGCPVEMLRRFLPSGLRRLNVSNQTIQDFSSLPFSIAVLCPSMDSFICRDVYTLGPDSLRFICDWQHLRTLQGPVYFNQKLWSYLASQSNLSSLEIQTFDLPDWRIMRNRGRLRTVDNLSLTSGRFQDTAAALEILFGTEIVHASAAKPIVRRLTINVQPASPEYVASKPPQSSLKGLTNALRKLLSNEDLKELHLTHASFSYHFGIARIPPGASSFYDALLPLTAFSNVSVVTLSAALDNSHRFSYSQLLSLVRHWKSLEVLSVPSLLNSISLQELRELCRVCPRLREVDVRVIMDKNLVDCILADSEDLSHCMNNITCLTLGHTSEEKDDIRPTALAISRLMPRLMRVSVFGEDLSSMLFWTSVMKEAEKMSSTPKRWAVRGIVHRDMSPTLYEITDSSWGQLM</sequence>
<comment type="caution">
    <text evidence="1">The sequence shown here is derived from an EMBL/GenBank/DDBJ whole genome shotgun (WGS) entry which is preliminary data.</text>
</comment>
<evidence type="ECO:0000313" key="2">
    <source>
        <dbReference type="Proteomes" id="UP000053558"/>
    </source>
</evidence>
<keyword evidence="2" id="KW-1185">Reference proteome</keyword>
<gene>
    <name evidence="1" type="ORF">CONPUDRAFT_152516</name>
</gene>
<dbReference type="EMBL" id="JH711576">
    <property type="protein sequence ID" value="EIW83495.1"/>
    <property type="molecule type" value="Genomic_DNA"/>
</dbReference>
<dbReference type="AlphaFoldDB" id="A0A5M3MXP5"/>
<dbReference type="RefSeq" id="XP_007767234.1">
    <property type="nucleotide sequence ID" value="XM_007769044.1"/>
</dbReference>
<dbReference type="SUPFAM" id="SSF52047">
    <property type="entry name" value="RNI-like"/>
    <property type="match status" value="1"/>
</dbReference>
<name>A0A5M3MXP5_CONPW</name>
<organism evidence="1 2">
    <name type="scientific">Coniophora puteana (strain RWD-64-598)</name>
    <name type="common">Brown rot fungus</name>
    <dbReference type="NCBI Taxonomy" id="741705"/>
    <lineage>
        <taxon>Eukaryota</taxon>
        <taxon>Fungi</taxon>
        <taxon>Dikarya</taxon>
        <taxon>Basidiomycota</taxon>
        <taxon>Agaricomycotina</taxon>
        <taxon>Agaricomycetes</taxon>
        <taxon>Agaricomycetidae</taxon>
        <taxon>Boletales</taxon>
        <taxon>Coniophorineae</taxon>
        <taxon>Coniophoraceae</taxon>
        <taxon>Coniophora</taxon>
    </lineage>
</organism>
<protein>
    <recommendedName>
        <fullName evidence="3">F-box domain-containing protein</fullName>
    </recommendedName>
</protein>
<evidence type="ECO:0000313" key="1">
    <source>
        <dbReference type="EMBL" id="EIW83495.1"/>
    </source>
</evidence>
<dbReference type="InterPro" id="IPR032675">
    <property type="entry name" value="LRR_dom_sf"/>
</dbReference>
<dbReference type="Gene3D" id="3.80.10.10">
    <property type="entry name" value="Ribonuclease Inhibitor"/>
    <property type="match status" value="1"/>
</dbReference>
<proteinExistence type="predicted"/>
<dbReference type="GeneID" id="19203007"/>
<accession>A0A5M3MXP5</accession>
<evidence type="ECO:0008006" key="3">
    <source>
        <dbReference type="Google" id="ProtNLM"/>
    </source>
</evidence>
<reference evidence="2" key="1">
    <citation type="journal article" date="2012" name="Science">
        <title>The Paleozoic origin of enzymatic lignin decomposition reconstructed from 31 fungal genomes.</title>
        <authorList>
            <person name="Floudas D."/>
            <person name="Binder M."/>
            <person name="Riley R."/>
            <person name="Barry K."/>
            <person name="Blanchette R.A."/>
            <person name="Henrissat B."/>
            <person name="Martinez A.T."/>
            <person name="Otillar R."/>
            <person name="Spatafora J.W."/>
            <person name="Yadav J.S."/>
            <person name="Aerts A."/>
            <person name="Benoit I."/>
            <person name="Boyd A."/>
            <person name="Carlson A."/>
            <person name="Copeland A."/>
            <person name="Coutinho P.M."/>
            <person name="de Vries R.P."/>
            <person name="Ferreira P."/>
            <person name="Findley K."/>
            <person name="Foster B."/>
            <person name="Gaskell J."/>
            <person name="Glotzer D."/>
            <person name="Gorecki P."/>
            <person name="Heitman J."/>
            <person name="Hesse C."/>
            <person name="Hori C."/>
            <person name="Igarashi K."/>
            <person name="Jurgens J.A."/>
            <person name="Kallen N."/>
            <person name="Kersten P."/>
            <person name="Kohler A."/>
            <person name="Kuees U."/>
            <person name="Kumar T.K.A."/>
            <person name="Kuo A."/>
            <person name="LaButti K."/>
            <person name="Larrondo L.F."/>
            <person name="Lindquist E."/>
            <person name="Ling A."/>
            <person name="Lombard V."/>
            <person name="Lucas S."/>
            <person name="Lundell T."/>
            <person name="Martin R."/>
            <person name="McLaughlin D.J."/>
            <person name="Morgenstern I."/>
            <person name="Morin E."/>
            <person name="Murat C."/>
            <person name="Nagy L.G."/>
            <person name="Nolan M."/>
            <person name="Ohm R.A."/>
            <person name="Patyshakuliyeva A."/>
            <person name="Rokas A."/>
            <person name="Ruiz-Duenas F.J."/>
            <person name="Sabat G."/>
            <person name="Salamov A."/>
            <person name="Samejima M."/>
            <person name="Schmutz J."/>
            <person name="Slot J.C."/>
            <person name="St John F."/>
            <person name="Stenlid J."/>
            <person name="Sun H."/>
            <person name="Sun S."/>
            <person name="Syed K."/>
            <person name="Tsang A."/>
            <person name="Wiebenga A."/>
            <person name="Young D."/>
            <person name="Pisabarro A."/>
            <person name="Eastwood D.C."/>
            <person name="Martin F."/>
            <person name="Cullen D."/>
            <person name="Grigoriev I.V."/>
            <person name="Hibbett D.S."/>
        </authorList>
    </citation>
    <scope>NUCLEOTIDE SEQUENCE [LARGE SCALE GENOMIC DNA]</scope>
    <source>
        <strain evidence="2">RWD-64-598 SS2</strain>
    </source>
</reference>
<dbReference type="Proteomes" id="UP000053558">
    <property type="component" value="Unassembled WGS sequence"/>
</dbReference>